<dbReference type="RefSeq" id="WP_205102121.1">
    <property type="nucleotide sequence ID" value="NZ_JACJJC010000004.1"/>
</dbReference>
<feature type="transmembrane region" description="Helical" evidence="1">
    <location>
        <begin position="39"/>
        <end position="60"/>
    </location>
</feature>
<organism evidence="2 3">
    <name type="scientific">Sutterella massiliensis</name>
    <dbReference type="NCBI Taxonomy" id="1816689"/>
    <lineage>
        <taxon>Bacteria</taxon>
        <taxon>Pseudomonadati</taxon>
        <taxon>Pseudomonadota</taxon>
        <taxon>Betaproteobacteria</taxon>
        <taxon>Burkholderiales</taxon>
        <taxon>Sutterellaceae</taxon>
        <taxon>Sutterella</taxon>
    </lineage>
</organism>
<evidence type="ECO:0000313" key="2">
    <source>
        <dbReference type="EMBL" id="MBM6703651.1"/>
    </source>
</evidence>
<protein>
    <submittedName>
        <fullName evidence="2">YgjV family protein</fullName>
    </submittedName>
</protein>
<dbReference type="Proteomes" id="UP000715095">
    <property type="component" value="Unassembled WGS sequence"/>
</dbReference>
<keyword evidence="1" id="KW-0472">Membrane</keyword>
<feature type="transmembrane region" description="Helical" evidence="1">
    <location>
        <begin position="95"/>
        <end position="116"/>
    </location>
</feature>
<dbReference type="EMBL" id="JACJJC010000004">
    <property type="protein sequence ID" value="MBM6703651.1"/>
    <property type="molecule type" value="Genomic_DNA"/>
</dbReference>
<dbReference type="InterPro" id="IPR019629">
    <property type="entry name" value="Uncharacterised_HI1736/YgjV"/>
</dbReference>
<accession>A0ABS2DQN6</accession>
<feature type="transmembrane region" description="Helical" evidence="1">
    <location>
        <begin position="72"/>
        <end position="89"/>
    </location>
</feature>
<gene>
    <name evidence="2" type="ORF">H6A60_04000</name>
</gene>
<evidence type="ECO:0000313" key="3">
    <source>
        <dbReference type="Proteomes" id="UP000715095"/>
    </source>
</evidence>
<reference evidence="2 3" key="1">
    <citation type="journal article" date="2021" name="Sci. Rep.">
        <title>The distribution of antibiotic resistance genes in chicken gut microbiota commensals.</title>
        <authorList>
            <person name="Juricova H."/>
            <person name="Matiasovicova J."/>
            <person name="Kubasova T."/>
            <person name="Cejkova D."/>
            <person name="Rychlik I."/>
        </authorList>
    </citation>
    <scope>NUCLEOTIDE SEQUENCE [LARGE SCALE GENOMIC DNA]</scope>
    <source>
        <strain evidence="2 3">An829</strain>
    </source>
</reference>
<keyword evidence="1" id="KW-0812">Transmembrane</keyword>
<sequence length="131" mass="14589">MDGSMWAQGVGWLAALLAFWARTRQTERSIKCWLFVHTVFYGLHFWLLGLPLAVLANIIACLRIGISIKSRSWFWVIVLSVLSVAARVLPKLDGLAPQEILPLVASVVLTVTLFRFEGGAFRFGIFLGSLL</sequence>
<evidence type="ECO:0000256" key="1">
    <source>
        <dbReference type="SAM" id="Phobius"/>
    </source>
</evidence>
<dbReference type="Pfam" id="PF10688">
    <property type="entry name" value="Imp-YgjV"/>
    <property type="match status" value="1"/>
</dbReference>
<proteinExistence type="predicted"/>
<comment type="caution">
    <text evidence="2">The sequence shown here is derived from an EMBL/GenBank/DDBJ whole genome shotgun (WGS) entry which is preliminary data.</text>
</comment>
<keyword evidence="3" id="KW-1185">Reference proteome</keyword>
<name>A0ABS2DQN6_9BURK</name>
<keyword evidence="1" id="KW-1133">Transmembrane helix</keyword>